<name>A0AA39RU67_ACESA</name>
<reference evidence="1" key="1">
    <citation type="journal article" date="2022" name="Plant J.">
        <title>Strategies of tolerance reflected in two North American maple genomes.</title>
        <authorList>
            <person name="McEvoy S.L."/>
            <person name="Sezen U.U."/>
            <person name="Trouern-Trend A."/>
            <person name="McMahon S.M."/>
            <person name="Schaberg P.G."/>
            <person name="Yang J."/>
            <person name="Wegrzyn J.L."/>
            <person name="Swenson N.G."/>
        </authorList>
    </citation>
    <scope>NUCLEOTIDE SEQUENCE</scope>
    <source>
        <strain evidence="1">NS2018</strain>
    </source>
</reference>
<organism evidence="1 2">
    <name type="scientific">Acer saccharum</name>
    <name type="common">Sugar maple</name>
    <dbReference type="NCBI Taxonomy" id="4024"/>
    <lineage>
        <taxon>Eukaryota</taxon>
        <taxon>Viridiplantae</taxon>
        <taxon>Streptophyta</taxon>
        <taxon>Embryophyta</taxon>
        <taxon>Tracheophyta</taxon>
        <taxon>Spermatophyta</taxon>
        <taxon>Magnoliopsida</taxon>
        <taxon>eudicotyledons</taxon>
        <taxon>Gunneridae</taxon>
        <taxon>Pentapetalae</taxon>
        <taxon>rosids</taxon>
        <taxon>malvids</taxon>
        <taxon>Sapindales</taxon>
        <taxon>Sapindaceae</taxon>
        <taxon>Hippocastanoideae</taxon>
        <taxon>Acereae</taxon>
        <taxon>Acer</taxon>
    </lineage>
</organism>
<evidence type="ECO:0000313" key="2">
    <source>
        <dbReference type="Proteomes" id="UP001168877"/>
    </source>
</evidence>
<dbReference type="AlphaFoldDB" id="A0AA39RU67"/>
<keyword evidence="2" id="KW-1185">Reference proteome</keyword>
<evidence type="ECO:0000313" key="1">
    <source>
        <dbReference type="EMBL" id="KAK0578160.1"/>
    </source>
</evidence>
<dbReference type="EMBL" id="JAUESC010000385">
    <property type="protein sequence ID" value="KAK0578160.1"/>
    <property type="molecule type" value="Genomic_DNA"/>
</dbReference>
<comment type="caution">
    <text evidence="1">The sequence shown here is derived from an EMBL/GenBank/DDBJ whole genome shotgun (WGS) entry which is preliminary data.</text>
</comment>
<gene>
    <name evidence="1" type="ORF">LWI29_006078</name>
</gene>
<sequence length="74" mass="9106">MHHFANKFAFLRHIDSFLRILKQLFKLQFCYASIQLPYYILQYIQRAYMLYFQLGDCTKYLTIHQAYDALFLKK</sequence>
<reference evidence="1" key="2">
    <citation type="submission" date="2023-06" db="EMBL/GenBank/DDBJ databases">
        <authorList>
            <person name="Swenson N.G."/>
            <person name="Wegrzyn J.L."/>
            <person name="Mcevoy S.L."/>
        </authorList>
    </citation>
    <scope>NUCLEOTIDE SEQUENCE</scope>
    <source>
        <strain evidence="1">NS2018</strain>
        <tissue evidence="1">Leaf</tissue>
    </source>
</reference>
<accession>A0AA39RU67</accession>
<protein>
    <submittedName>
        <fullName evidence="1">Uncharacterized protein</fullName>
    </submittedName>
</protein>
<dbReference type="Proteomes" id="UP001168877">
    <property type="component" value="Unassembled WGS sequence"/>
</dbReference>
<proteinExistence type="predicted"/>